<keyword evidence="4 5" id="KW-0472">Membrane</keyword>
<evidence type="ECO:0000256" key="5">
    <source>
        <dbReference type="SAM" id="Phobius"/>
    </source>
</evidence>
<feature type="transmembrane region" description="Helical" evidence="5">
    <location>
        <begin position="46"/>
        <end position="63"/>
    </location>
</feature>
<keyword evidence="3 5" id="KW-1133">Transmembrane helix</keyword>
<dbReference type="GO" id="GO:0016020">
    <property type="term" value="C:membrane"/>
    <property type="evidence" value="ECO:0007669"/>
    <property type="project" value="UniProtKB-SubCell"/>
</dbReference>
<evidence type="ECO:0000256" key="2">
    <source>
        <dbReference type="ARBA" id="ARBA00022692"/>
    </source>
</evidence>
<comment type="subcellular location">
    <subcellularLocation>
        <location evidence="1">Membrane</location>
        <topology evidence="1">Multi-pass membrane protein</topology>
    </subcellularLocation>
</comment>
<feature type="transmembrane region" description="Helical" evidence="5">
    <location>
        <begin position="69"/>
        <end position="91"/>
    </location>
</feature>
<dbReference type="Pfam" id="PF04193">
    <property type="entry name" value="PQ-loop"/>
    <property type="match status" value="1"/>
</dbReference>
<evidence type="ECO:0008006" key="8">
    <source>
        <dbReference type="Google" id="ProtNLM"/>
    </source>
</evidence>
<feature type="transmembrane region" description="Helical" evidence="5">
    <location>
        <begin position="103"/>
        <end position="123"/>
    </location>
</feature>
<dbReference type="AlphaFoldDB" id="A0A8K0NMW1"/>
<proteinExistence type="predicted"/>
<reference evidence="6" key="1">
    <citation type="submission" date="2020-04" db="EMBL/GenBank/DDBJ databases">
        <title>Analysis of mating type loci in Filobasidium floriforme.</title>
        <authorList>
            <person name="Nowrousian M."/>
        </authorList>
    </citation>
    <scope>NUCLEOTIDE SEQUENCE</scope>
    <source>
        <strain evidence="6">CBS 6242</strain>
    </source>
</reference>
<protein>
    <recommendedName>
        <fullName evidence="8">PQ loop repeat protein</fullName>
    </recommendedName>
</protein>
<dbReference type="Proteomes" id="UP000812966">
    <property type="component" value="Unassembled WGS sequence"/>
</dbReference>
<comment type="caution">
    <text evidence="6">The sequence shown here is derived from an EMBL/GenBank/DDBJ whole genome shotgun (WGS) entry which is preliminary data.</text>
</comment>
<name>A0A8K0NMW1_9TREE</name>
<feature type="transmembrane region" description="Helical" evidence="5">
    <location>
        <begin position="135"/>
        <end position="156"/>
    </location>
</feature>
<feature type="transmembrane region" description="Helical" evidence="5">
    <location>
        <begin position="168"/>
        <end position="192"/>
    </location>
</feature>
<feature type="transmembrane region" description="Helical" evidence="5">
    <location>
        <begin position="13"/>
        <end position="34"/>
    </location>
</feature>
<dbReference type="InterPro" id="IPR006603">
    <property type="entry name" value="PQ-loop_rpt"/>
</dbReference>
<evidence type="ECO:0000313" key="7">
    <source>
        <dbReference type="Proteomes" id="UP000812966"/>
    </source>
</evidence>
<evidence type="ECO:0000256" key="1">
    <source>
        <dbReference type="ARBA" id="ARBA00004141"/>
    </source>
</evidence>
<dbReference type="Gene3D" id="1.20.1280.290">
    <property type="match status" value="1"/>
</dbReference>
<dbReference type="InterPro" id="IPR051415">
    <property type="entry name" value="LAAT-1"/>
</dbReference>
<evidence type="ECO:0000313" key="6">
    <source>
        <dbReference type="EMBL" id="KAG7532115.1"/>
    </source>
</evidence>
<accession>A0A8K0NMW1</accession>
<feature type="transmembrane region" description="Helical" evidence="5">
    <location>
        <begin position="198"/>
        <end position="217"/>
    </location>
</feature>
<sequence length="275" mass="30038">MSSDSPRSTAVEALATLGAVFWSIQLLPQIFLNYRRQSTEGLHSSMMILWALAGLPLGIHNILSEQHIALVVQAQILTGLSLITWAQTMYYGKRWSAIRCTSVTSLLMIGFGGIEAALVLGFKYGDVGESSRRRFVLSMAILSAIGLALGVLRHYYDIYQERTVRGISWGFVLLDAMGDLTSLLAIALHAPIDPVAAVIYATELVLWIGIMIAGLGYNLPRAIKKHKAARRGDLEPQLASLERTQSPASSVFGVVRSRAHDLPTFGMRRRAGTGE</sequence>
<evidence type="ECO:0000256" key="4">
    <source>
        <dbReference type="ARBA" id="ARBA00023136"/>
    </source>
</evidence>
<dbReference type="PANTHER" id="PTHR16201">
    <property type="entry name" value="SEVEN TRANSMEMBRANE PROTEIN 1-RELATED"/>
    <property type="match status" value="1"/>
</dbReference>
<keyword evidence="7" id="KW-1185">Reference proteome</keyword>
<dbReference type="EMBL" id="JABELV010000074">
    <property type="protein sequence ID" value="KAG7532115.1"/>
    <property type="molecule type" value="Genomic_DNA"/>
</dbReference>
<keyword evidence="2 5" id="KW-0812">Transmembrane</keyword>
<organism evidence="6 7">
    <name type="scientific">Filobasidium floriforme</name>
    <dbReference type="NCBI Taxonomy" id="5210"/>
    <lineage>
        <taxon>Eukaryota</taxon>
        <taxon>Fungi</taxon>
        <taxon>Dikarya</taxon>
        <taxon>Basidiomycota</taxon>
        <taxon>Agaricomycotina</taxon>
        <taxon>Tremellomycetes</taxon>
        <taxon>Filobasidiales</taxon>
        <taxon>Filobasidiaceae</taxon>
        <taxon>Filobasidium</taxon>
    </lineage>
</organism>
<evidence type="ECO:0000256" key="3">
    <source>
        <dbReference type="ARBA" id="ARBA00022989"/>
    </source>
</evidence>
<gene>
    <name evidence="6" type="ORF">FFLO_03857</name>
</gene>
<dbReference type="OrthoDB" id="407617at2759"/>
<dbReference type="SMART" id="SM00679">
    <property type="entry name" value="CTNS"/>
    <property type="match status" value="1"/>
</dbReference>
<dbReference type="PANTHER" id="PTHR16201:SF37">
    <property type="entry name" value="PQ-LOOP REPEAT-CONTAINING PROTEIN"/>
    <property type="match status" value="1"/>
</dbReference>